<dbReference type="EMBL" id="JAAOIC020000039">
    <property type="protein sequence ID" value="KAG8038937.1"/>
    <property type="molecule type" value="Genomic_DNA"/>
</dbReference>
<keyword evidence="3" id="KW-1185">Reference proteome</keyword>
<reference evidence="2" key="2">
    <citation type="submission" date="2021-04" db="EMBL/GenBank/DDBJ databases">
        <title>Genome-wide patterns of bracovirus chromosomal integration into multiple host tissues during parasitism.</title>
        <authorList>
            <person name="Chebbi M.A.C."/>
        </authorList>
    </citation>
    <scope>NUCLEOTIDE SEQUENCE</scope>
    <source>
        <tissue evidence="2">Whole body</tissue>
    </source>
</reference>
<reference evidence="2" key="1">
    <citation type="submission" date="2020-03" db="EMBL/GenBank/DDBJ databases">
        <authorList>
            <person name="Chebbi M.A."/>
            <person name="Drezen J.M."/>
        </authorList>
    </citation>
    <scope>NUCLEOTIDE SEQUENCE</scope>
    <source>
        <tissue evidence="2">Whole body</tissue>
    </source>
</reference>
<evidence type="ECO:0000259" key="1">
    <source>
        <dbReference type="PROSITE" id="PS50835"/>
    </source>
</evidence>
<proteinExistence type="predicted"/>
<dbReference type="PROSITE" id="PS50835">
    <property type="entry name" value="IG_LIKE"/>
    <property type="match status" value="1"/>
</dbReference>
<dbReference type="AlphaFoldDB" id="A0A8J5QYR3"/>
<dbReference type="Proteomes" id="UP000729913">
    <property type="component" value="Unassembled WGS sequence"/>
</dbReference>
<sequence>MSEYINYSYLYLRLIEGLISFLSRLTRVNKIGSFRYTKQRSDAVRTRLDYNIKWKRQGGSINEAVFALRDRQEGGRRGRRTTTSTTSTTTITTAATSISIPDNVAQPAALLAPDDQTWFVASTSTPSNFPLVIKDTSRLPPLEIVIKPQAKVVLPCELGGNYSRLLPFARVSSRNYRMRPAKWLHNDVPVDMITIDTRTEMSGTGHRYIGDSSTAALHIDSARLEDDGIWKCTIENDHDELLFGRTVKLVILGKL</sequence>
<organism evidence="2 3">
    <name type="scientific">Cotesia typhae</name>
    <dbReference type="NCBI Taxonomy" id="2053667"/>
    <lineage>
        <taxon>Eukaryota</taxon>
        <taxon>Metazoa</taxon>
        <taxon>Ecdysozoa</taxon>
        <taxon>Arthropoda</taxon>
        <taxon>Hexapoda</taxon>
        <taxon>Insecta</taxon>
        <taxon>Pterygota</taxon>
        <taxon>Neoptera</taxon>
        <taxon>Endopterygota</taxon>
        <taxon>Hymenoptera</taxon>
        <taxon>Apocrita</taxon>
        <taxon>Ichneumonoidea</taxon>
        <taxon>Braconidae</taxon>
        <taxon>Microgastrinae</taxon>
        <taxon>Cotesia</taxon>
    </lineage>
</organism>
<protein>
    <recommendedName>
        <fullName evidence="1">Ig-like domain-containing protein</fullName>
    </recommendedName>
</protein>
<comment type="caution">
    <text evidence="2">The sequence shown here is derived from an EMBL/GenBank/DDBJ whole genome shotgun (WGS) entry which is preliminary data.</text>
</comment>
<evidence type="ECO:0000313" key="2">
    <source>
        <dbReference type="EMBL" id="KAG8038937.1"/>
    </source>
</evidence>
<dbReference type="OrthoDB" id="9442762at2759"/>
<name>A0A8J5QYR3_9HYME</name>
<feature type="domain" description="Ig-like" evidence="1">
    <location>
        <begin position="130"/>
        <end position="248"/>
    </location>
</feature>
<accession>A0A8J5QYR3</accession>
<dbReference type="InterPro" id="IPR007110">
    <property type="entry name" value="Ig-like_dom"/>
</dbReference>
<gene>
    <name evidence="2" type="ORF">G9C98_003244</name>
</gene>
<evidence type="ECO:0000313" key="3">
    <source>
        <dbReference type="Proteomes" id="UP000729913"/>
    </source>
</evidence>
<dbReference type="CDD" id="cd00096">
    <property type="entry name" value="Ig"/>
    <property type="match status" value="1"/>
</dbReference>